<dbReference type="Pfam" id="PF07676">
    <property type="entry name" value="PD40"/>
    <property type="match status" value="2"/>
</dbReference>
<feature type="region of interest" description="Disordered" evidence="1">
    <location>
        <begin position="121"/>
        <end position="140"/>
    </location>
</feature>
<dbReference type="SUPFAM" id="SSF82171">
    <property type="entry name" value="DPP6 N-terminal domain-like"/>
    <property type="match status" value="1"/>
</dbReference>
<evidence type="ECO:0000256" key="2">
    <source>
        <dbReference type="SAM" id="SignalP"/>
    </source>
</evidence>
<evidence type="ECO:0000313" key="4">
    <source>
        <dbReference type="Proteomes" id="UP001180453"/>
    </source>
</evidence>
<reference evidence="3 4" key="1">
    <citation type="submission" date="2023-07" db="EMBL/GenBank/DDBJ databases">
        <title>Sorghum-associated microbial communities from plants grown in Nebraska, USA.</title>
        <authorList>
            <person name="Schachtman D."/>
        </authorList>
    </citation>
    <scope>NUCLEOTIDE SEQUENCE [LARGE SCALE GENOMIC DNA]</scope>
    <source>
        <strain evidence="3 4">BE314</strain>
    </source>
</reference>
<name>A0ABU1YP43_ROSSA</name>
<dbReference type="Gene3D" id="2.120.10.30">
    <property type="entry name" value="TolB, C-terminal domain"/>
    <property type="match status" value="1"/>
</dbReference>
<comment type="caution">
    <text evidence="3">The sequence shown here is derived from an EMBL/GenBank/DDBJ whole genome shotgun (WGS) entry which is preliminary data.</text>
</comment>
<keyword evidence="4" id="KW-1185">Reference proteome</keyword>
<dbReference type="InterPro" id="IPR011659">
    <property type="entry name" value="WD40"/>
</dbReference>
<evidence type="ECO:0000256" key="1">
    <source>
        <dbReference type="SAM" id="MobiDB-lite"/>
    </source>
</evidence>
<accession>A0ABU1YP43</accession>
<dbReference type="RefSeq" id="WP_310266721.1">
    <property type="nucleotide sequence ID" value="NZ_JAVDXU010000002.1"/>
</dbReference>
<proteinExistence type="predicted"/>
<organism evidence="3 4">
    <name type="scientific">Roseateles saccharophilus</name>
    <name type="common">Pseudomonas saccharophila</name>
    <dbReference type="NCBI Taxonomy" id="304"/>
    <lineage>
        <taxon>Bacteria</taxon>
        <taxon>Pseudomonadati</taxon>
        <taxon>Pseudomonadota</taxon>
        <taxon>Betaproteobacteria</taxon>
        <taxon>Burkholderiales</taxon>
        <taxon>Sphaerotilaceae</taxon>
        <taxon>Roseateles</taxon>
    </lineage>
</organism>
<gene>
    <name evidence="3" type="ORF">J2X20_003291</name>
</gene>
<dbReference type="Proteomes" id="UP001180453">
    <property type="component" value="Unassembled WGS sequence"/>
</dbReference>
<evidence type="ECO:0000313" key="3">
    <source>
        <dbReference type="EMBL" id="MDR7270633.1"/>
    </source>
</evidence>
<dbReference type="InterPro" id="IPR011042">
    <property type="entry name" value="6-blade_b-propeller_TolB-like"/>
</dbReference>
<dbReference type="EMBL" id="JAVDXU010000002">
    <property type="protein sequence ID" value="MDR7270633.1"/>
    <property type="molecule type" value="Genomic_DNA"/>
</dbReference>
<protein>
    <submittedName>
        <fullName evidence="3">Uncharacterized protein</fullName>
    </submittedName>
</protein>
<sequence>MKALLATLALAASATASPSRWTPERVSTDQYESSPSFTPDGRTMIFMRANPQFSAYRLMQSTCGPQGWGEAVPLPIAAPPPASEANPFVTADGRQLWFVSNRPFPGKQGDDLDIWVADSDGRGGWGPPRRLPEPINSTQSELLPRRLPTAASSSAPTAPAAWVAMMSMWPHPRPTAAGASPIPARR</sequence>
<feature type="signal peptide" evidence="2">
    <location>
        <begin position="1"/>
        <end position="16"/>
    </location>
</feature>
<feature type="chain" id="PRO_5047375599" evidence="2">
    <location>
        <begin position="17"/>
        <end position="186"/>
    </location>
</feature>
<keyword evidence="2" id="KW-0732">Signal</keyword>